<organism evidence="1 2">
    <name type="scientific">Rhododendron molle</name>
    <name type="common">Chinese azalea</name>
    <name type="synonym">Azalea mollis</name>
    <dbReference type="NCBI Taxonomy" id="49168"/>
    <lineage>
        <taxon>Eukaryota</taxon>
        <taxon>Viridiplantae</taxon>
        <taxon>Streptophyta</taxon>
        <taxon>Embryophyta</taxon>
        <taxon>Tracheophyta</taxon>
        <taxon>Spermatophyta</taxon>
        <taxon>Magnoliopsida</taxon>
        <taxon>eudicotyledons</taxon>
        <taxon>Gunneridae</taxon>
        <taxon>Pentapetalae</taxon>
        <taxon>asterids</taxon>
        <taxon>Ericales</taxon>
        <taxon>Ericaceae</taxon>
        <taxon>Ericoideae</taxon>
        <taxon>Rhodoreae</taxon>
        <taxon>Rhododendron</taxon>
    </lineage>
</organism>
<gene>
    <name evidence="1" type="ORF">RHMOL_Rhmol08G0279900</name>
</gene>
<proteinExistence type="predicted"/>
<comment type="caution">
    <text evidence="1">The sequence shown here is derived from an EMBL/GenBank/DDBJ whole genome shotgun (WGS) entry which is preliminary data.</text>
</comment>
<sequence>MTMATTKFPVADPQPSCPWFVFDHREKEGYSSTQTFINIAQDRYDVASIPEMRNKTICTCSHGWLVLSDLESDDCSLLNPVSMEKITLPATSTTNPFIHHLHSVITSD</sequence>
<name>A0ACC0MUP5_RHOML</name>
<dbReference type="Proteomes" id="UP001062846">
    <property type="component" value="Chromosome 8"/>
</dbReference>
<protein>
    <submittedName>
        <fullName evidence="1">Uncharacterized protein</fullName>
    </submittedName>
</protein>
<dbReference type="EMBL" id="CM046395">
    <property type="protein sequence ID" value="KAI8544232.1"/>
    <property type="molecule type" value="Genomic_DNA"/>
</dbReference>
<keyword evidence="2" id="KW-1185">Reference proteome</keyword>
<evidence type="ECO:0000313" key="2">
    <source>
        <dbReference type="Proteomes" id="UP001062846"/>
    </source>
</evidence>
<accession>A0ACC0MUP5</accession>
<evidence type="ECO:0000313" key="1">
    <source>
        <dbReference type="EMBL" id="KAI8544232.1"/>
    </source>
</evidence>
<reference evidence="1" key="1">
    <citation type="submission" date="2022-02" db="EMBL/GenBank/DDBJ databases">
        <title>Plant Genome Project.</title>
        <authorList>
            <person name="Zhang R.-G."/>
        </authorList>
    </citation>
    <scope>NUCLEOTIDE SEQUENCE</scope>
    <source>
        <strain evidence="1">AT1</strain>
    </source>
</reference>